<dbReference type="EMBL" id="ML122329">
    <property type="protein sequence ID" value="RPD53108.1"/>
    <property type="molecule type" value="Genomic_DNA"/>
</dbReference>
<name>A0A5C2RNB9_9APHY</name>
<gene>
    <name evidence="2" type="ORF">L227DRAFT_581607</name>
</gene>
<protein>
    <submittedName>
        <fullName evidence="2">Uncharacterized protein</fullName>
    </submittedName>
</protein>
<sequence length="78" mass="8594">MRPGPSQLPSWTFATLPSTRLAGSGSQARYCVFSQTKAPRELREFSDEDGEVFGVCWQGQDKVGSSSNSPRRRREATG</sequence>
<evidence type="ECO:0000313" key="2">
    <source>
        <dbReference type="EMBL" id="RPD53108.1"/>
    </source>
</evidence>
<evidence type="ECO:0000313" key="3">
    <source>
        <dbReference type="Proteomes" id="UP000313359"/>
    </source>
</evidence>
<feature type="region of interest" description="Disordered" evidence="1">
    <location>
        <begin position="59"/>
        <end position="78"/>
    </location>
</feature>
<dbReference type="Proteomes" id="UP000313359">
    <property type="component" value="Unassembled WGS sequence"/>
</dbReference>
<accession>A0A5C2RNB9</accession>
<keyword evidence="3" id="KW-1185">Reference proteome</keyword>
<evidence type="ECO:0000256" key="1">
    <source>
        <dbReference type="SAM" id="MobiDB-lite"/>
    </source>
</evidence>
<dbReference type="Pfam" id="PF11005">
    <property type="entry name" value="DUF2844"/>
    <property type="match status" value="1"/>
</dbReference>
<reference evidence="2" key="1">
    <citation type="journal article" date="2018" name="Genome Biol. Evol.">
        <title>Genomics and development of Lentinus tigrinus, a white-rot wood-decaying mushroom with dimorphic fruiting bodies.</title>
        <authorList>
            <person name="Wu B."/>
            <person name="Xu Z."/>
            <person name="Knudson A."/>
            <person name="Carlson A."/>
            <person name="Chen N."/>
            <person name="Kovaka S."/>
            <person name="LaButti K."/>
            <person name="Lipzen A."/>
            <person name="Pennachio C."/>
            <person name="Riley R."/>
            <person name="Schakwitz W."/>
            <person name="Umezawa K."/>
            <person name="Ohm R.A."/>
            <person name="Grigoriev I.V."/>
            <person name="Nagy L.G."/>
            <person name="Gibbons J."/>
            <person name="Hibbett D."/>
        </authorList>
    </citation>
    <scope>NUCLEOTIDE SEQUENCE [LARGE SCALE GENOMIC DNA]</scope>
    <source>
        <strain evidence="2">ALCF2SS1-6</strain>
    </source>
</reference>
<dbReference type="InterPro" id="IPR021267">
    <property type="entry name" value="DUF2844"/>
</dbReference>
<proteinExistence type="predicted"/>
<dbReference type="AlphaFoldDB" id="A0A5C2RNB9"/>
<organism evidence="2 3">
    <name type="scientific">Lentinus tigrinus ALCF2SS1-6</name>
    <dbReference type="NCBI Taxonomy" id="1328759"/>
    <lineage>
        <taxon>Eukaryota</taxon>
        <taxon>Fungi</taxon>
        <taxon>Dikarya</taxon>
        <taxon>Basidiomycota</taxon>
        <taxon>Agaricomycotina</taxon>
        <taxon>Agaricomycetes</taxon>
        <taxon>Polyporales</taxon>
        <taxon>Polyporaceae</taxon>
        <taxon>Lentinus</taxon>
    </lineage>
</organism>